<evidence type="ECO:0000313" key="5">
    <source>
        <dbReference type="Proteomes" id="UP000834458"/>
    </source>
</evidence>
<evidence type="ECO:0000256" key="2">
    <source>
        <dbReference type="ARBA" id="ARBA00022801"/>
    </source>
</evidence>
<dbReference type="InterPro" id="IPR001110">
    <property type="entry name" value="UPF0012_CS"/>
</dbReference>
<dbReference type="AlphaFoldDB" id="A0AA35GJ13"/>
<reference evidence="4" key="1">
    <citation type="submission" date="2020-05" db="EMBL/GenBank/DDBJ databases">
        <authorList>
            <person name="Delgado-Blas J."/>
        </authorList>
    </citation>
    <scope>NUCLEOTIDE SEQUENCE</scope>
    <source>
        <strain evidence="4">BB1454</strain>
    </source>
</reference>
<dbReference type="InterPro" id="IPR045254">
    <property type="entry name" value="Nit1/2_C-N_Hydrolase"/>
</dbReference>
<name>A0AA35GJ13_9BURK</name>
<dbReference type="InterPro" id="IPR036526">
    <property type="entry name" value="C-N_Hydrolase_sf"/>
</dbReference>
<gene>
    <name evidence="4" type="primary">ramA</name>
    <name evidence="4" type="ORF">GHA_00294</name>
</gene>
<proteinExistence type="inferred from homology"/>
<dbReference type="Pfam" id="PF00795">
    <property type="entry name" value="CN_hydrolase"/>
    <property type="match status" value="1"/>
</dbReference>
<dbReference type="EMBL" id="CAHPSC010000003">
    <property type="protein sequence ID" value="CAB5660750.1"/>
    <property type="molecule type" value="Genomic_DNA"/>
</dbReference>
<evidence type="ECO:0000259" key="3">
    <source>
        <dbReference type="Pfam" id="PF00795"/>
    </source>
</evidence>
<dbReference type="SUPFAM" id="SSF56317">
    <property type="entry name" value="Carbon-nitrogen hydrolase"/>
    <property type="match status" value="1"/>
</dbReference>
<comment type="caution">
    <text evidence="4">The sequence shown here is derived from an EMBL/GenBank/DDBJ whole genome shotgun (WGS) entry which is preliminary data.</text>
</comment>
<accession>A0AA35GJ13</accession>
<organism evidence="4 5">
    <name type="scientific">Comamonas aquatica</name>
    <dbReference type="NCBI Taxonomy" id="225991"/>
    <lineage>
        <taxon>Bacteria</taxon>
        <taxon>Pseudomonadati</taxon>
        <taxon>Pseudomonadota</taxon>
        <taxon>Betaproteobacteria</taxon>
        <taxon>Burkholderiales</taxon>
        <taxon>Comamonadaceae</taxon>
        <taxon>Comamonas</taxon>
    </lineage>
</organism>
<protein>
    <submittedName>
        <fullName evidence="4">(R)-stereoselective amidase</fullName>
        <ecNumber evidence="4">3.5.1.100</ecNumber>
    </submittedName>
</protein>
<dbReference type="Proteomes" id="UP000834458">
    <property type="component" value="Unassembled WGS sequence"/>
</dbReference>
<dbReference type="InterPro" id="IPR003010">
    <property type="entry name" value="C-N_Hydrolase"/>
</dbReference>
<evidence type="ECO:0000313" key="4">
    <source>
        <dbReference type="EMBL" id="CAB5660750.1"/>
    </source>
</evidence>
<keyword evidence="2 4" id="KW-0378">Hydrolase</keyword>
<dbReference type="PANTHER" id="PTHR23088">
    <property type="entry name" value="NITRILASE-RELATED"/>
    <property type="match status" value="1"/>
</dbReference>
<evidence type="ECO:0000256" key="1">
    <source>
        <dbReference type="ARBA" id="ARBA00010613"/>
    </source>
</evidence>
<feature type="domain" description="CN hydrolase" evidence="3">
    <location>
        <begin position="2"/>
        <end position="262"/>
    </location>
</feature>
<dbReference type="EC" id="3.5.1.100" evidence="4"/>
<comment type="similarity">
    <text evidence="1">Belongs to the carbon-nitrogen hydrolase superfamily. NIT1/NIT2 family.</text>
</comment>
<dbReference type="Gene3D" id="3.60.110.10">
    <property type="entry name" value="Carbon-nitrogen hydrolase"/>
    <property type="match status" value="1"/>
</dbReference>
<sequence>MKVAVLQMVSTPDVAENLRAAQQLVAQASSEGAELLVLPEYFCGMGWRDTDKLAWAEPLGTGPVQQALGQMAATHGVWLVAGTVPIRGADARKVRNTSLLYDPQGRQVAHYDKIHLFRFATDSERYDETAVIEPGATPVVAAITDRSGQTWKLGLSVCYDLRFPELYRQHAALGADILLVPAAFTHTTGQAHWEVLLRARAIENQCWLLAAAQGGKHPNGRQTWGQSMVVDPWGQIVAQQEQAGPGISYAVLKLSFLQQVRQRLPALEHRCL</sequence>
<dbReference type="CDD" id="cd07572">
    <property type="entry name" value="nit"/>
    <property type="match status" value="1"/>
</dbReference>
<dbReference type="GO" id="GO:0016811">
    <property type="term" value="F:hydrolase activity, acting on carbon-nitrogen (but not peptide) bonds, in linear amides"/>
    <property type="evidence" value="ECO:0007669"/>
    <property type="project" value="InterPro"/>
</dbReference>
<dbReference type="RefSeq" id="WP_234687247.1">
    <property type="nucleotide sequence ID" value="NZ_CAHPRW010000002.1"/>
</dbReference>
<dbReference type="PROSITE" id="PS01227">
    <property type="entry name" value="UPF0012"/>
    <property type="match status" value="1"/>
</dbReference>
<dbReference type="PANTHER" id="PTHR23088:SF27">
    <property type="entry name" value="DEAMINATED GLUTATHIONE AMIDASE"/>
    <property type="match status" value="1"/>
</dbReference>